<evidence type="ECO:0000256" key="11">
    <source>
        <dbReference type="ARBA" id="ARBA00046329"/>
    </source>
</evidence>
<evidence type="ECO:0000256" key="3">
    <source>
        <dbReference type="ARBA" id="ARBA00022475"/>
    </source>
</evidence>
<keyword evidence="10" id="KW-0325">Glycoprotein</keyword>
<evidence type="ECO:0000256" key="4">
    <source>
        <dbReference type="ARBA" id="ARBA00022676"/>
    </source>
</evidence>
<keyword evidence="5" id="KW-0808">Transferase</keyword>
<proteinExistence type="inferred from homology"/>
<protein>
    <recommendedName>
        <fullName evidence="2">chitin synthase</fullName>
        <ecNumber evidence="2">2.4.1.16</ecNumber>
    </recommendedName>
</protein>
<dbReference type="EMBL" id="CAJOBJ010333079">
    <property type="protein sequence ID" value="CAF5185457.1"/>
    <property type="molecule type" value="Genomic_DNA"/>
</dbReference>
<dbReference type="InterPro" id="IPR004835">
    <property type="entry name" value="Chitin_synth"/>
</dbReference>
<evidence type="ECO:0000313" key="13">
    <source>
        <dbReference type="EMBL" id="CAF5185457.1"/>
    </source>
</evidence>
<keyword evidence="3" id="KW-1003">Cell membrane</keyword>
<evidence type="ECO:0000256" key="7">
    <source>
        <dbReference type="ARBA" id="ARBA00022989"/>
    </source>
</evidence>
<dbReference type="GO" id="GO:0004100">
    <property type="term" value="F:chitin synthase activity"/>
    <property type="evidence" value="ECO:0007669"/>
    <property type="project" value="UniProtKB-EC"/>
</dbReference>
<evidence type="ECO:0000313" key="14">
    <source>
        <dbReference type="Proteomes" id="UP000681720"/>
    </source>
</evidence>
<keyword evidence="8" id="KW-0175">Coiled coil</keyword>
<dbReference type="FunFam" id="3.90.550.10:FF:000139">
    <property type="entry name" value="Chitin synthase 8"/>
    <property type="match status" value="1"/>
</dbReference>
<comment type="catalytic activity">
    <reaction evidence="12">
        <text>[(1-&gt;4)-N-acetyl-beta-D-glucosaminyl](n) + UDP-N-acetyl-alpha-D-glucosamine = [(1-&gt;4)-N-acetyl-beta-D-glucosaminyl](n+1) + UDP + H(+)</text>
        <dbReference type="Rhea" id="RHEA:16637"/>
        <dbReference type="Rhea" id="RHEA-COMP:9593"/>
        <dbReference type="Rhea" id="RHEA-COMP:9595"/>
        <dbReference type="ChEBI" id="CHEBI:15378"/>
        <dbReference type="ChEBI" id="CHEBI:17029"/>
        <dbReference type="ChEBI" id="CHEBI:57705"/>
        <dbReference type="ChEBI" id="CHEBI:58223"/>
        <dbReference type="EC" id="2.4.1.16"/>
    </reaction>
</comment>
<dbReference type="PANTHER" id="PTHR22914">
    <property type="entry name" value="CHITIN SYNTHASE"/>
    <property type="match status" value="1"/>
</dbReference>
<name>A0A8S3HL67_9BILA</name>
<gene>
    <name evidence="13" type="ORF">GIL414_LOCUS70836</name>
</gene>
<feature type="non-terminal residue" evidence="13">
    <location>
        <position position="257"/>
    </location>
</feature>
<evidence type="ECO:0000256" key="9">
    <source>
        <dbReference type="ARBA" id="ARBA00023136"/>
    </source>
</evidence>
<dbReference type="Gene3D" id="3.90.550.10">
    <property type="entry name" value="Spore Coat Polysaccharide Biosynthesis Protein SpsA, Chain A"/>
    <property type="match status" value="1"/>
</dbReference>
<evidence type="ECO:0000256" key="10">
    <source>
        <dbReference type="ARBA" id="ARBA00023180"/>
    </source>
</evidence>
<dbReference type="EC" id="2.4.1.16" evidence="2"/>
<accession>A0A8S3HL67</accession>
<sequence length="257" mass="30082">GGNFLIAHIKDKTKIRHKKRWSQVMYMYYLLGYRLFGDLNIIEKLYKRKRKKNTSKNKSKLFKGFGNLLNNMDNKKRIQMENTYLLALDGDVDFHPEAVRLLVDRMKKNKKVGAACGRIHPIGSGPVVWYQKFEYAIGHWLQKAAEHILGCVMCSPGCFSLFRGSALMDDHVLRTYCTKSVEARHYVQYDQGEDRWLCTLLLQEGYRVEYCAASDALTYAPESFHEFFNQRRRWVPSTIANIMDFLADYKRIVIIND</sequence>
<keyword evidence="9" id="KW-0472">Membrane</keyword>
<reference evidence="13" key="1">
    <citation type="submission" date="2021-02" db="EMBL/GenBank/DDBJ databases">
        <authorList>
            <person name="Nowell W R."/>
        </authorList>
    </citation>
    <scope>NUCLEOTIDE SEQUENCE</scope>
</reference>
<evidence type="ECO:0000256" key="5">
    <source>
        <dbReference type="ARBA" id="ARBA00022679"/>
    </source>
</evidence>
<keyword evidence="7" id="KW-1133">Transmembrane helix</keyword>
<dbReference type="InterPro" id="IPR029044">
    <property type="entry name" value="Nucleotide-diphossugar_trans"/>
</dbReference>
<dbReference type="GO" id="GO:0006031">
    <property type="term" value="P:chitin biosynthetic process"/>
    <property type="evidence" value="ECO:0007669"/>
    <property type="project" value="TreeGrafter"/>
</dbReference>
<comment type="caution">
    <text evidence="13">The sequence shown here is derived from an EMBL/GenBank/DDBJ whole genome shotgun (WGS) entry which is preliminary data.</text>
</comment>
<evidence type="ECO:0000256" key="6">
    <source>
        <dbReference type="ARBA" id="ARBA00022692"/>
    </source>
</evidence>
<organism evidence="13 14">
    <name type="scientific">Rotaria magnacalcarata</name>
    <dbReference type="NCBI Taxonomy" id="392030"/>
    <lineage>
        <taxon>Eukaryota</taxon>
        <taxon>Metazoa</taxon>
        <taxon>Spiralia</taxon>
        <taxon>Gnathifera</taxon>
        <taxon>Rotifera</taxon>
        <taxon>Eurotatoria</taxon>
        <taxon>Bdelloidea</taxon>
        <taxon>Philodinida</taxon>
        <taxon>Philodinidae</taxon>
        <taxon>Rotaria</taxon>
    </lineage>
</organism>
<keyword evidence="6" id="KW-0812">Transmembrane</keyword>
<dbReference type="GO" id="GO:0005886">
    <property type="term" value="C:plasma membrane"/>
    <property type="evidence" value="ECO:0007669"/>
    <property type="project" value="UniProtKB-SubCell"/>
</dbReference>
<evidence type="ECO:0000256" key="2">
    <source>
        <dbReference type="ARBA" id="ARBA00012543"/>
    </source>
</evidence>
<evidence type="ECO:0000256" key="12">
    <source>
        <dbReference type="ARBA" id="ARBA00048014"/>
    </source>
</evidence>
<dbReference type="Pfam" id="PF03142">
    <property type="entry name" value="Chitin_synth_2"/>
    <property type="match status" value="1"/>
</dbReference>
<comment type="subcellular location">
    <subcellularLocation>
        <location evidence="1">Cell membrane</location>
        <topology evidence="1">Multi-pass membrane protein</topology>
    </subcellularLocation>
</comment>
<evidence type="ECO:0000256" key="1">
    <source>
        <dbReference type="ARBA" id="ARBA00004651"/>
    </source>
</evidence>
<dbReference type="PANTHER" id="PTHR22914:SF42">
    <property type="entry name" value="CHITIN SYNTHASE"/>
    <property type="match status" value="1"/>
</dbReference>
<comment type="similarity">
    <text evidence="11">Belongs to the chitin synthase family. Class IV subfamily.</text>
</comment>
<evidence type="ECO:0000256" key="8">
    <source>
        <dbReference type="ARBA" id="ARBA00023054"/>
    </source>
</evidence>
<dbReference type="SUPFAM" id="SSF53448">
    <property type="entry name" value="Nucleotide-diphospho-sugar transferases"/>
    <property type="match status" value="1"/>
</dbReference>
<dbReference type="AlphaFoldDB" id="A0A8S3HL67"/>
<keyword evidence="4" id="KW-0328">Glycosyltransferase</keyword>
<dbReference type="Proteomes" id="UP000681720">
    <property type="component" value="Unassembled WGS sequence"/>
</dbReference>
<feature type="non-terminal residue" evidence="13">
    <location>
        <position position="1"/>
    </location>
</feature>